<evidence type="ECO:0000256" key="2">
    <source>
        <dbReference type="ARBA" id="ARBA00022630"/>
    </source>
</evidence>
<name>A0A6A6FZC8_9PEZI</name>
<dbReference type="SUPFAM" id="SSF51905">
    <property type="entry name" value="FAD/NAD(P)-binding domain"/>
    <property type="match status" value="1"/>
</dbReference>
<keyword evidence="5" id="KW-0503">Monooxygenase</keyword>
<keyword evidence="2" id="KW-0285">Flavoprotein</keyword>
<reference evidence="9" key="1">
    <citation type="journal article" date="2020" name="Stud. Mycol.">
        <title>101 Dothideomycetes genomes: A test case for predicting lifestyles and emergence of pathogens.</title>
        <authorList>
            <person name="Haridas S."/>
            <person name="Albert R."/>
            <person name="Binder M."/>
            <person name="Bloem J."/>
            <person name="LaButti K."/>
            <person name="Salamov A."/>
            <person name="Andreopoulos B."/>
            <person name="Baker S."/>
            <person name="Barry K."/>
            <person name="Bills G."/>
            <person name="Bluhm B."/>
            <person name="Cannon C."/>
            <person name="Castanera R."/>
            <person name="Culley D."/>
            <person name="Daum C."/>
            <person name="Ezra D."/>
            <person name="Gonzalez J."/>
            <person name="Henrissat B."/>
            <person name="Kuo A."/>
            <person name="Liang C."/>
            <person name="Lipzen A."/>
            <person name="Lutzoni F."/>
            <person name="Magnuson J."/>
            <person name="Mondo S."/>
            <person name="Nolan M."/>
            <person name="Ohm R."/>
            <person name="Pangilinan J."/>
            <person name="Park H.-J."/>
            <person name="Ramirez L."/>
            <person name="Alfaro M."/>
            <person name="Sun H."/>
            <person name="Tritt A."/>
            <person name="Yoshinaga Y."/>
            <person name="Zwiers L.-H."/>
            <person name="Turgeon B."/>
            <person name="Goodwin S."/>
            <person name="Spatafora J."/>
            <person name="Crous P."/>
            <person name="Grigoriev I."/>
        </authorList>
    </citation>
    <scope>NUCLEOTIDE SEQUENCE [LARGE SCALE GENOMIC DNA]</scope>
    <source>
        <strain evidence="9">CECT 20119</strain>
    </source>
</reference>
<gene>
    <name evidence="8" type="ORF">BDZ85DRAFT_63404</name>
</gene>
<dbReference type="SUPFAM" id="SSF160104">
    <property type="entry name" value="Acetoacetate decarboxylase-like"/>
    <property type="match status" value="1"/>
</dbReference>
<dbReference type="InterPro" id="IPR036188">
    <property type="entry name" value="FAD/NAD-bd_sf"/>
</dbReference>
<comment type="similarity">
    <text evidence="1">Belongs to the paxM FAD-dependent monooxygenase family.</text>
</comment>
<dbReference type="GO" id="GO:0016829">
    <property type="term" value="F:lyase activity"/>
    <property type="evidence" value="ECO:0007669"/>
    <property type="project" value="InterPro"/>
</dbReference>
<dbReference type="EMBL" id="ML992526">
    <property type="protein sequence ID" value="KAF2218862.1"/>
    <property type="molecule type" value="Genomic_DNA"/>
</dbReference>
<dbReference type="Pfam" id="PF06314">
    <property type="entry name" value="ADC"/>
    <property type="match status" value="1"/>
</dbReference>
<protein>
    <recommendedName>
        <fullName evidence="7">FAD-binding domain-containing protein</fullName>
    </recommendedName>
</protein>
<evidence type="ECO:0000256" key="3">
    <source>
        <dbReference type="ARBA" id="ARBA00022827"/>
    </source>
</evidence>
<dbReference type="GO" id="GO:0004497">
    <property type="term" value="F:monooxygenase activity"/>
    <property type="evidence" value="ECO:0007669"/>
    <property type="project" value="UniProtKB-KW"/>
</dbReference>
<evidence type="ECO:0000256" key="4">
    <source>
        <dbReference type="ARBA" id="ARBA00023002"/>
    </source>
</evidence>
<dbReference type="PRINTS" id="PR00420">
    <property type="entry name" value="RNGMNOXGNASE"/>
</dbReference>
<dbReference type="InterPro" id="IPR050493">
    <property type="entry name" value="FAD-dep_Monooxygenase_BioMet"/>
</dbReference>
<organism evidence="8 9">
    <name type="scientific">Elsinoe ampelina</name>
    <dbReference type="NCBI Taxonomy" id="302913"/>
    <lineage>
        <taxon>Eukaryota</taxon>
        <taxon>Fungi</taxon>
        <taxon>Dikarya</taxon>
        <taxon>Ascomycota</taxon>
        <taxon>Pezizomycotina</taxon>
        <taxon>Dothideomycetes</taxon>
        <taxon>Dothideomycetidae</taxon>
        <taxon>Myriangiales</taxon>
        <taxon>Elsinoaceae</taxon>
        <taxon>Elsinoe</taxon>
    </lineage>
</organism>
<dbReference type="PANTHER" id="PTHR13789:SF261">
    <property type="entry name" value="HYDROXYLASE, PUTATIVE (AFU_ORTHOLOGUE AFUA_7G00590)-RELATED"/>
    <property type="match status" value="1"/>
</dbReference>
<feature type="domain" description="FAD-binding" evidence="7">
    <location>
        <begin position="14"/>
        <end position="372"/>
    </location>
</feature>
<dbReference type="PANTHER" id="PTHR13789">
    <property type="entry name" value="MONOOXYGENASE"/>
    <property type="match status" value="1"/>
</dbReference>
<sequence>MVLNGVGGDSGPLNVVIVGGGIGGLTAGLALRQQGHNVTILETSRFSNEVGAAIHMAPNAQGVLSRLGVDVKKVGGNLMNGVRMFLPFGKNIMHADMREANKQWQHPWYLVHRAHLHSAIREAAVSPEGKGKPCELKLASKVTEVDAANAKVTTENGEVFQGDLLLGADGVHSLCRNSVVDGSKYKPFDCGHSAFRFLIPMKDLQNDPVTAELVSHEGFLTMALAEDRRLVWYPCVNNTVMNFLLIHPSGESRVEGATWNQKGDKEQMLKIGGIFADQFKALMAKAPEDSLKVWTLLDLEVIPTWINGRLALLGDAAHPFQPHQAQGGAQAIEDAVSLAAILPLGTSPSEINDRLELYVKQRKFRADRIQEFTRISGMSPAEQKKRGIDFNPAKFNDYNFSHDEWDSSTHALAKHLLAKHPYRYRQPLSFGPSPGPRQPQNFLKGIRSHSMEWQQVHTIRFNTSATFLKTLFPTDQFSFASPATVQQASFTCCSLRDMVWLGGTGYNHCGLYIHGVKYTSRDGSVKQGTFLPMLFESLTDPIVTGREELGAPKWGCDIDISPEDPDASGTTKIEMGWRGRKFGSLVWEGLEEKEEEFVPKPQPDDGMLMYKYVPAVGEPGKADAEYAVFDPFVQGPSKDGQTNGVKEEANGHAEGKPKAKKLVAREARVEWDARDWDTLPTVHHIIDVFKQVPIFKVLEASVATVPSVYDVSGAHRIE</sequence>
<accession>A0A6A6FZC8</accession>
<evidence type="ECO:0000313" key="8">
    <source>
        <dbReference type="EMBL" id="KAF2218862.1"/>
    </source>
</evidence>
<dbReference type="Gene3D" id="2.40.400.10">
    <property type="entry name" value="Acetoacetate decarboxylase-like"/>
    <property type="match status" value="1"/>
</dbReference>
<dbReference type="AlphaFoldDB" id="A0A6A6FZC8"/>
<proteinExistence type="inferred from homology"/>
<evidence type="ECO:0000256" key="6">
    <source>
        <dbReference type="SAM" id="MobiDB-lite"/>
    </source>
</evidence>
<dbReference type="InterPro" id="IPR010451">
    <property type="entry name" value="Acetoacetate_decarboxylase"/>
</dbReference>
<dbReference type="Pfam" id="PF01494">
    <property type="entry name" value="FAD_binding_3"/>
    <property type="match status" value="1"/>
</dbReference>
<dbReference type="OrthoDB" id="1047367at2759"/>
<evidence type="ECO:0000256" key="5">
    <source>
        <dbReference type="ARBA" id="ARBA00023033"/>
    </source>
</evidence>
<evidence type="ECO:0000313" key="9">
    <source>
        <dbReference type="Proteomes" id="UP000799538"/>
    </source>
</evidence>
<feature type="compositionally biased region" description="Basic and acidic residues" evidence="6">
    <location>
        <begin position="645"/>
        <end position="659"/>
    </location>
</feature>
<dbReference type="GO" id="GO:0071949">
    <property type="term" value="F:FAD binding"/>
    <property type="evidence" value="ECO:0007669"/>
    <property type="project" value="InterPro"/>
</dbReference>
<dbReference type="Proteomes" id="UP000799538">
    <property type="component" value="Unassembled WGS sequence"/>
</dbReference>
<keyword evidence="9" id="KW-1185">Reference proteome</keyword>
<dbReference type="InterPro" id="IPR002938">
    <property type="entry name" value="FAD-bd"/>
</dbReference>
<dbReference type="Gene3D" id="3.50.50.60">
    <property type="entry name" value="FAD/NAD(P)-binding domain"/>
    <property type="match status" value="1"/>
</dbReference>
<feature type="region of interest" description="Disordered" evidence="6">
    <location>
        <begin position="635"/>
        <end position="659"/>
    </location>
</feature>
<dbReference type="SUPFAM" id="SSF54373">
    <property type="entry name" value="FAD-linked reductases, C-terminal domain"/>
    <property type="match status" value="1"/>
</dbReference>
<dbReference type="InterPro" id="IPR023375">
    <property type="entry name" value="ADC_dom_sf"/>
</dbReference>
<keyword evidence="3" id="KW-0274">FAD</keyword>
<evidence type="ECO:0000259" key="7">
    <source>
        <dbReference type="Pfam" id="PF01494"/>
    </source>
</evidence>
<evidence type="ECO:0000256" key="1">
    <source>
        <dbReference type="ARBA" id="ARBA00007992"/>
    </source>
</evidence>
<keyword evidence="4" id="KW-0560">Oxidoreductase</keyword>